<comment type="caution">
    <text evidence="3">The sequence shown here is derived from an EMBL/GenBank/DDBJ whole genome shotgun (WGS) entry which is preliminary data.</text>
</comment>
<evidence type="ECO:0000313" key="4">
    <source>
        <dbReference type="Proteomes" id="UP001595912"/>
    </source>
</evidence>
<dbReference type="EMBL" id="JBHSIU010000130">
    <property type="protein sequence ID" value="MFC5007566.1"/>
    <property type="molecule type" value="Genomic_DNA"/>
</dbReference>
<dbReference type="Proteomes" id="UP001595912">
    <property type="component" value="Unassembled WGS sequence"/>
</dbReference>
<accession>A0ABV9WIS8</accession>
<sequence length="417" mass="43606">MDHDLHSLLAAARDDAPPPRLSIDDITAAGRRLARRRRRAALFASVAGGVVAVIAGATAAVVLISPPTLAPTVDPNGNPGLADVSQSPARRADFTAAGAFETNYTGYTSGRYVVRDPDLVTASYQQSTIDVSAAQPSISPTGRPTVLAGASPPASAPGATVPGAATPGAKQSSAAGGRVLPREGRLVVYGVDAFEPAEFTGGEKLQIAGRTALLRYAGPVAPPSTATKDGCCSTPTVPTLAWQYLPGAWAAIYWSSFETAPTRDELIALAEDLPAGEVRAFPVGVRLRNPPKNYRMIAVGTRKFSYDATNLSVVWLSPKTLVPPFTVPVDLEEYPSIVLTLGITDLRTRDKIGASSCQPGSGTCSALLADGQHYVQVDTFGQQAIPSTELAQILKSLTAEQPEDPSTWPPASETFTF</sequence>
<feature type="compositionally biased region" description="Low complexity" evidence="1">
    <location>
        <begin position="148"/>
        <end position="169"/>
    </location>
</feature>
<feature type="region of interest" description="Disordered" evidence="1">
    <location>
        <begin position="134"/>
        <end position="177"/>
    </location>
</feature>
<proteinExistence type="predicted"/>
<keyword evidence="2" id="KW-0472">Membrane</keyword>
<keyword evidence="4" id="KW-1185">Reference proteome</keyword>
<name>A0ABV9WIS8_9ACTN</name>
<dbReference type="RefSeq" id="WP_380128205.1">
    <property type="nucleotide sequence ID" value="NZ_JBHSIU010000130.1"/>
</dbReference>
<organism evidence="3 4">
    <name type="scientific">Dactylosporangium cerinum</name>
    <dbReference type="NCBI Taxonomy" id="1434730"/>
    <lineage>
        <taxon>Bacteria</taxon>
        <taxon>Bacillati</taxon>
        <taxon>Actinomycetota</taxon>
        <taxon>Actinomycetes</taxon>
        <taxon>Micromonosporales</taxon>
        <taxon>Micromonosporaceae</taxon>
        <taxon>Dactylosporangium</taxon>
    </lineage>
</organism>
<feature type="transmembrane region" description="Helical" evidence="2">
    <location>
        <begin position="40"/>
        <end position="64"/>
    </location>
</feature>
<keyword evidence="2" id="KW-0812">Transmembrane</keyword>
<gene>
    <name evidence="3" type="ORF">ACFPIJ_58395</name>
</gene>
<protein>
    <submittedName>
        <fullName evidence="3">Uncharacterized protein</fullName>
    </submittedName>
</protein>
<keyword evidence="2" id="KW-1133">Transmembrane helix</keyword>
<evidence type="ECO:0000256" key="2">
    <source>
        <dbReference type="SAM" id="Phobius"/>
    </source>
</evidence>
<reference evidence="4" key="1">
    <citation type="journal article" date="2019" name="Int. J. Syst. Evol. Microbiol.">
        <title>The Global Catalogue of Microorganisms (GCM) 10K type strain sequencing project: providing services to taxonomists for standard genome sequencing and annotation.</title>
        <authorList>
            <consortium name="The Broad Institute Genomics Platform"/>
            <consortium name="The Broad Institute Genome Sequencing Center for Infectious Disease"/>
            <person name="Wu L."/>
            <person name="Ma J."/>
        </authorList>
    </citation>
    <scope>NUCLEOTIDE SEQUENCE [LARGE SCALE GENOMIC DNA]</scope>
    <source>
        <strain evidence="4">CGMCC 4.7152</strain>
    </source>
</reference>
<evidence type="ECO:0000313" key="3">
    <source>
        <dbReference type="EMBL" id="MFC5007566.1"/>
    </source>
</evidence>
<evidence type="ECO:0000256" key="1">
    <source>
        <dbReference type="SAM" id="MobiDB-lite"/>
    </source>
</evidence>